<dbReference type="Gene3D" id="3.40.50.880">
    <property type="match status" value="1"/>
</dbReference>
<dbReference type="AlphaFoldDB" id="A0A418XEP0"/>
<comment type="caution">
    <text evidence="2">The sequence shown here is derived from an EMBL/GenBank/DDBJ whole genome shotgun (WGS) entry which is preliminary data.</text>
</comment>
<feature type="domain" description="Glutamine amidotransferase" evidence="1">
    <location>
        <begin position="59"/>
        <end position="189"/>
    </location>
</feature>
<dbReference type="SUPFAM" id="SSF52317">
    <property type="entry name" value="Class I glutamine amidotransferase-like"/>
    <property type="match status" value="1"/>
</dbReference>
<protein>
    <submittedName>
        <fullName evidence="2">Type 1 glutamine amidotransferase</fullName>
    </submittedName>
</protein>
<dbReference type="OrthoDB" id="9813383at2"/>
<dbReference type="InterPro" id="IPR029062">
    <property type="entry name" value="Class_I_gatase-like"/>
</dbReference>
<evidence type="ECO:0000313" key="3">
    <source>
        <dbReference type="Proteomes" id="UP000284021"/>
    </source>
</evidence>
<organism evidence="2 3">
    <name type="scientific">Pseudomonas cavernicola</name>
    <dbReference type="NCBI Taxonomy" id="2320866"/>
    <lineage>
        <taxon>Bacteria</taxon>
        <taxon>Pseudomonadati</taxon>
        <taxon>Pseudomonadota</taxon>
        <taxon>Gammaproteobacteria</taxon>
        <taxon>Pseudomonadales</taxon>
        <taxon>Pseudomonadaceae</taxon>
        <taxon>Pseudomonas</taxon>
    </lineage>
</organism>
<keyword evidence="3" id="KW-1185">Reference proteome</keyword>
<keyword evidence="2" id="KW-0808">Transferase</keyword>
<dbReference type="EMBL" id="QYUR01000003">
    <property type="protein sequence ID" value="RJG10996.1"/>
    <property type="molecule type" value="Genomic_DNA"/>
</dbReference>
<dbReference type="PANTHER" id="PTHR42695">
    <property type="entry name" value="GLUTAMINE AMIDOTRANSFERASE YLR126C-RELATED"/>
    <property type="match status" value="1"/>
</dbReference>
<dbReference type="GO" id="GO:0016740">
    <property type="term" value="F:transferase activity"/>
    <property type="evidence" value="ECO:0007669"/>
    <property type="project" value="UniProtKB-KW"/>
</dbReference>
<name>A0A418XEP0_9PSED</name>
<sequence length="237" mass="26393">MNKKPLNICIFENGLTPDDLIGNFGSYPSMIERWLAPFLPEARFTYISPVKGEPLPRPEEFDGYILSGSRYSAYEKTAWMLNLSAFLQNLRDIRRPVFGICFGHQIMADAYGGLTTKAVKGWGVGAQFYEYVADAVPKSAASFIFHQDQVTEMPPEASRVGGSSHCPNGVFIYNFPAISVQYHPEFTPEYIRALAEKFKGTLLPEEVSAKALESVETLRVDNNQIAAWAAAFFRASA</sequence>
<dbReference type="InterPro" id="IPR044992">
    <property type="entry name" value="ChyE-like"/>
</dbReference>
<dbReference type="GO" id="GO:0005829">
    <property type="term" value="C:cytosol"/>
    <property type="evidence" value="ECO:0007669"/>
    <property type="project" value="TreeGrafter"/>
</dbReference>
<dbReference type="CDD" id="cd01741">
    <property type="entry name" value="GATase1_1"/>
    <property type="match status" value="1"/>
</dbReference>
<dbReference type="PROSITE" id="PS51273">
    <property type="entry name" value="GATASE_TYPE_1"/>
    <property type="match status" value="1"/>
</dbReference>
<dbReference type="Pfam" id="PF00117">
    <property type="entry name" value="GATase"/>
    <property type="match status" value="1"/>
</dbReference>
<evidence type="ECO:0000313" key="2">
    <source>
        <dbReference type="EMBL" id="RJG10996.1"/>
    </source>
</evidence>
<evidence type="ECO:0000259" key="1">
    <source>
        <dbReference type="Pfam" id="PF00117"/>
    </source>
</evidence>
<keyword evidence="2" id="KW-0315">Glutamine amidotransferase</keyword>
<gene>
    <name evidence="2" type="ORF">D3879_15080</name>
</gene>
<dbReference type="InterPro" id="IPR017926">
    <property type="entry name" value="GATASE"/>
</dbReference>
<proteinExistence type="predicted"/>
<dbReference type="RefSeq" id="WP_119955128.1">
    <property type="nucleotide sequence ID" value="NZ_QYUR01000003.1"/>
</dbReference>
<dbReference type="Proteomes" id="UP000284021">
    <property type="component" value="Unassembled WGS sequence"/>
</dbReference>
<reference evidence="2 3" key="1">
    <citation type="submission" date="2018-09" db="EMBL/GenBank/DDBJ databases">
        <authorList>
            <person name="Zhu H."/>
        </authorList>
    </citation>
    <scope>NUCLEOTIDE SEQUENCE [LARGE SCALE GENOMIC DNA]</scope>
    <source>
        <strain evidence="2 3">K1S02-6</strain>
    </source>
</reference>
<dbReference type="PANTHER" id="PTHR42695:SF5">
    <property type="entry name" value="GLUTAMINE AMIDOTRANSFERASE YLR126C-RELATED"/>
    <property type="match status" value="1"/>
</dbReference>
<accession>A0A418XEP0</accession>